<dbReference type="NCBIfam" id="NF001843">
    <property type="entry name" value="PRK00567.1-4"/>
    <property type="match status" value="1"/>
</dbReference>
<evidence type="ECO:0000313" key="3">
    <source>
        <dbReference type="Proteomes" id="UP001498469"/>
    </source>
</evidence>
<dbReference type="RefSeq" id="WP_216248415.1">
    <property type="nucleotide sequence ID" value="NZ_JAZHFS010000002.1"/>
</dbReference>
<feature type="transmembrane region" description="Helical" evidence="1">
    <location>
        <begin position="71"/>
        <end position="94"/>
    </location>
</feature>
<proteinExistence type="inferred from homology"/>
<comment type="subunit">
    <text evidence="1">Homopentamer.</text>
</comment>
<name>A0ABU7UIW8_9CLOT</name>
<reference evidence="2 3" key="1">
    <citation type="submission" date="2023-11" db="EMBL/GenBank/DDBJ databases">
        <title>Draft genome sequence of a psychrophilic Clostridium strain from permafrost water brine.</title>
        <authorList>
            <person name="Shcherbakova V.A."/>
            <person name="Trubitsyn V.E."/>
            <person name="Zakharyuk A.G."/>
        </authorList>
    </citation>
    <scope>NUCLEOTIDE SEQUENCE [LARGE SCALE GENOMIC DNA]</scope>
    <source>
        <strain evidence="2 3">14F</strain>
    </source>
</reference>
<dbReference type="EMBL" id="JAZHFS010000002">
    <property type="protein sequence ID" value="MEF2111356.1"/>
    <property type="molecule type" value="Genomic_DNA"/>
</dbReference>
<comment type="similarity">
    <text evidence="1">Belongs to the MscL family.</text>
</comment>
<keyword evidence="1" id="KW-0407">Ion channel</keyword>
<keyword evidence="1" id="KW-0406">Ion transport</keyword>
<dbReference type="NCBIfam" id="TIGR00220">
    <property type="entry name" value="mscL"/>
    <property type="match status" value="1"/>
</dbReference>
<dbReference type="InterPro" id="IPR001185">
    <property type="entry name" value="MS_channel"/>
</dbReference>
<gene>
    <name evidence="1 2" type="primary">mscL</name>
    <name evidence="2" type="ORF">SJI18_03425</name>
</gene>
<feature type="transmembrane region" description="Helical" evidence="1">
    <location>
        <begin position="12"/>
        <end position="32"/>
    </location>
</feature>
<dbReference type="InterPro" id="IPR019823">
    <property type="entry name" value="Mechanosensitive_channel_CS"/>
</dbReference>
<keyword evidence="3" id="KW-1185">Reference proteome</keyword>
<organism evidence="2 3">
    <name type="scientific">Clostridium frigoriphilum</name>
    <dbReference type="NCBI Taxonomy" id="443253"/>
    <lineage>
        <taxon>Bacteria</taxon>
        <taxon>Bacillati</taxon>
        <taxon>Bacillota</taxon>
        <taxon>Clostridia</taxon>
        <taxon>Eubacteriales</taxon>
        <taxon>Clostridiaceae</taxon>
        <taxon>Clostridium</taxon>
    </lineage>
</organism>
<dbReference type="PROSITE" id="PS01327">
    <property type="entry name" value="MSCL"/>
    <property type="match status" value="1"/>
</dbReference>
<comment type="subcellular location">
    <subcellularLocation>
        <location evidence="1">Cell membrane</location>
        <topology evidence="1">Multi-pass membrane protein</topology>
    </subcellularLocation>
</comment>
<dbReference type="InterPro" id="IPR037673">
    <property type="entry name" value="MSC/AndL"/>
</dbReference>
<comment type="caution">
    <text evidence="2">The sequence shown here is derived from an EMBL/GenBank/DDBJ whole genome shotgun (WGS) entry which is preliminary data.</text>
</comment>
<evidence type="ECO:0000313" key="2">
    <source>
        <dbReference type="EMBL" id="MEF2111356.1"/>
    </source>
</evidence>
<keyword evidence="1" id="KW-1133">Transmembrane helix</keyword>
<dbReference type="Pfam" id="PF01741">
    <property type="entry name" value="MscL"/>
    <property type="match status" value="1"/>
</dbReference>
<accession>A0ABU7UIW8</accession>
<dbReference type="Proteomes" id="UP001498469">
    <property type="component" value="Unassembled WGS sequence"/>
</dbReference>
<protein>
    <recommendedName>
        <fullName evidence="1">Large-conductance mechanosensitive channel</fullName>
    </recommendedName>
</protein>
<dbReference type="PANTHER" id="PTHR30266:SF2">
    <property type="entry name" value="LARGE-CONDUCTANCE MECHANOSENSITIVE CHANNEL"/>
    <property type="match status" value="1"/>
</dbReference>
<evidence type="ECO:0000256" key="1">
    <source>
        <dbReference type="HAMAP-Rule" id="MF_00115"/>
    </source>
</evidence>
<dbReference type="PANTHER" id="PTHR30266">
    <property type="entry name" value="MECHANOSENSITIVE CHANNEL MSCL"/>
    <property type="match status" value="1"/>
</dbReference>
<dbReference type="HAMAP" id="MF_00115">
    <property type="entry name" value="MscL"/>
    <property type="match status" value="1"/>
</dbReference>
<comment type="function">
    <text evidence="1">Channel that opens in response to stretch forces in the membrane lipid bilayer. May participate in the regulation of osmotic pressure changes within the cell.</text>
</comment>
<keyword evidence="1" id="KW-0812">Transmembrane</keyword>
<sequence length="130" mass="14151">MFKEFKEFALKGNILDLALAVVIGGAFSKIVASLVTDLITPILGIIIGGINVSSLKYNIPSSISGGVPVSINYGLFIQSVINFLIIAFSLFIFIKVIQSVQKKKTEKIIVKGPSNEEILLSEIRDLLKQK</sequence>
<keyword evidence="1" id="KW-0813">Transport</keyword>
<keyword evidence="1" id="KW-1003">Cell membrane</keyword>
<keyword evidence="1" id="KW-0472">Membrane</keyword>